<dbReference type="OrthoDB" id="3268233at2"/>
<reference evidence="2 3" key="1">
    <citation type="submission" date="2019-04" db="EMBL/GenBank/DDBJ databases">
        <authorList>
            <person name="Liu Q."/>
            <person name="Xin Y.-H."/>
        </authorList>
    </citation>
    <scope>NUCLEOTIDE SEQUENCE [LARGE SCALE GENOMIC DNA]</scope>
    <source>
        <strain evidence="2 3">AM23</strain>
    </source>
</reference>
<organism evidence="2 3">
    <name type="scientific">Arthrobacter echini</name>
    <dbReference type="NCBI Taxonomy" id="1529066"/>
    <lineage>
        <taxon>Bacteria</taxon>
        <taxon>Bacillati</taxon>
        <taxon>Actinomycetota</taxon>
        <taxon>Actinomycetes</taxon>
        <taxon>Micrococcales</taxon>
        <taxon>Micrococcaceae</taxon>
        <taxon>Arthrobacter</taxon>
    </lineage>
</organism>
<protein>
    <recommendedName>
        <fullName evidence="4">DNA-binding protein</fullName>
    </recommendedName>
</protein>
<evidence type="ECO:0000313" key="2">
    <source>
        <dbReference type="EMBL" id="THJ67579.1"/>
    </source>
</evidence>
<comment type="caution">
    <text evidence="2">The sequence shown here is derived from an EMBL/GenBank/DDBJ whole genome shotgun (WGS) entry which is preliminary data.</text>
</comment>
<evidence type="ECO:0008006" key="4">
    <source>
        <dbReference type="Google" id="ProtNLM"/>
    </source>
</evidence>
<evidence type="ECO:0000313" key="3">
    <source>
        <dbReference type="Proteomes" id="UP000305233"/>
    </source>
</evidence>
<keyword evidence="3" id="KW-1185">Reference proteome</keyword>
<dbReference type="EMBL" id="SSWH01000003">
    <property type="protein sequence ID" value="THJ67579.1"/>
    <property type="molecule type" value="Genomic_DNA"/>
</dbReference>
<gene>
    <name evidence="2" type="ORF">E8P82_05240</name>
</gene>
<name>A0A4V6S875_9MICC</name>
<proteinExistence type="predicted"/>
<dbReference type="Proteomes" id="UP000305233">
    <property type="component" value="Unassembled WGS sequence"/>
</dbReference>
<dbReference type="AlphaFoldDB" id="A0A4V6S875"/>
<accession>A0A4V6S875</accession>
<sequence length="111" mass="11959">MEPEHGSPTAPELPERGRIRVRGVIDRVTIAPASSSPSFSALARLDGTGRSEQTDVSGVGGSVRIIWMGQRQVPGIQAGVALRFEGMLSRVGGIPTVYNPRYEIIGRPQEY</sequence>
<feature type="region of interest" description="Disordered" evidence="1">
    <location>
        <begin position="38"/>
        <end position="57"/>
    </location>
</feature>
<evidence type="ECO:0000256" key="1">
    <source>
        <dbReference type="SAM" id="MobiDB-lite"/>
    </source>
</evidence>